<dbReference type="EMBL" id="LPIX01000097">
    <property type="protein sequence ID" value="KWD94535.1"/>
    <property type="molecule type" value="Genomic_DNA"/>
</dbReference>
<organism evidence="1 2">
    <name type="scientific">Burkholderia ubonensis</name>
    <dbReference type="NCBI Taxonomy" id="101571"/>
    <lineage>
        <taxon>Bacteria</taxon>
        <taxon>Pseudomonadati</taxon>
        <taxon>Pseudomonadota</taxon>
        <taxon>Betaproteobacteria</taxon>
        <taxon>Burkholderiales</taxon>
        <taxon>Burkholderiaceae</taxon>
        <taxon>Burkholderia</taxon>
        <taxon>Burkholderia cepacia complex</taxon>
    </lineage>
</organism>
<reference evidence="1 2" key="1">
    <citation type="submission" date="2015-11" db="EMBL/GenBank/DDBJ databases">
        <title>Expanding the genomic diversity of Burkholderia species for the development of highly accurate diagnostics.</title>
        <authorList>
            <person name="Sahl J."/>
            <person name="Keim P."/>
            <person name="Wagner D."/>
        </authorList>
    </citation>
    <scope>NUCLEOTIDE SEQUENCE [LARGE SCALE GENOMIC DNA]</scope>
    <source>
        <strain evidence="1 2">MSMB2167WGS</strain>
    </source>
</reference>
<proteinExistence type="predicted"/>
<evidence type="ECO:0000313" key="1">
    <source>
        <dbReference type="EMBL" id="KWD94535.1"/>
    </source>
</evidence>
<gene>
    <name evidence="1" type="ORF">WL73_25615</name>
</gene>
<accession>A0A119MEM7</accession>
<dbReference type="Proteomes" id="UP000062998">
    <property type="component" value="Unassembled WGS sequence"/>
</dbReference>
<dbReference type="AlphaFoldDB" id="A0A119MEM7"/>
<protein>
    <submittedName>
        <fullName evidence="1">Uncharacterized protein</fullName>
    </submittedName>
</protein>
<evidence type="ECO:0000313" key="2">
    <source>
        <dbReference type="Proteomes" id="UP000062998"/>
    </source>
</evidence>
<comment type="caution">
    <text evidence="1">The sequence shown here is derived from an EMBL/GenBank/DDBJ whole genome shotgun (WGS) entry which is preliminary data.</text>
</comment>
<sequence>MREMIIEWHKGIWFQYQGTRAQLEAEGIVPGDLEWPTGRNYATWRRGEQRFGLRRCKLPGAKQKVAEWESGDWWCVHVGKDHALDPEVVEQIMKLRAMVHARTPQGKAELAEQWRRIDAAYRDEKFQAFKALIPGLVPPNRIRAAAVK</sequence>
<name>A0A119MEM7_9BURK</name>